<keyword evidence="3" id="KW-1185">Reference proteome</keyword>
<dbReference type="KEGG" id="rru:Rru_A3212"/>
<reference evidence="2 3" key="1">
    <citation type="journal article" date="2011" name="Stand. Genomic Sci.">
        <title>Complete genome sequence of Rhodospirillum rubrum type strain (S1).</title>
        <authorList>
            <person name="Munk A.C."/>
            <person name="Copeland A."/>
            <person name="Lucas S."/>
            <person name="Lapidus A."/>
            <person name="Del Rio T.G."/>
            <person name="Barry K."/>
            <person name="Detter J.C."/>
            <person name="Hammon N."/>
            <person name="Israni S."/>
            <person name="Pitluck S."/>
            <person name="Brettin T."/>
            <person name="Bruce D."/>
            <person name="Han C."/>
            <person name="Tapia R."/>
            <person name="Gilna P."/>
            <person name="Schmutz J."/>
            <person name="Larimer F."/>
            <person name="Land M."/>
            <person name="Kyrpides N.C."/>
            <person name="Mavromatis K."/>
            <person name="Richardson P."/>
            <person name="Rohde M."/>
            <person name="Goker M."/>
            <person name="Klenk H.P."/>
            <person name="Zhang Y."/>
            <person name="Roberts G.P."/>
            <person name="Reslewic S."/>
            <person name="Schwartz D.C."/>
        </authorList>
    </citation>
    <scope>NUCLEOTIDE SEQUENCE [LARGE SCALE GENOMIC DNA]</scope>
    <source>
        <strain evidence="3">ATCC 11170 / ATH 1.1.1 / DSM 467 / LMG 4362 / NCIMB 8255 / S1</strain>
    </source>
</reference>
<dbReference type="EMBL" id="CP000230">
    <property type="protein sequence ID" value="ABC24007.1"/>
    <property type="molecule type" value="Genomic_DNA"/>
</dbReference>
<dbReference type="HOGENOM" id="CLU_053644_1_0_5"/>
<evidence type="ECO:0008006" key="4">
    <source>
        <dbReference type="Google" id="ProtNLM"/>
    </source>
</evidence>
<accession>Q2RPD8</accession>
<dbReference type="STRING" id="269796.Rru_A3212"/>
<dbReference type="Proteomes" id="UP000001929">
    <property type="component" value="Chromosome"/>
</dbReference>
<dbReference type="PATRIC" id="fig|269796.9.peg.3327"/>
<evidence type="ECO:0000313" key="2">
    <source>
        <dbReference type="EMBL" id="ABC24007.1"/>
    </source>
</evidence>
<organism evidence="2 3">
    <name type="scientific">Rhodospirillum rubrum (strain ATCC 11170 / ATH 1.1.1 / DSM 467 / LMG 4362 / NCIMB 8255 / S1)</name>
    <dbReference type="NCBI Taxonomy" id="269796"/>
    <lineage>
        <taxon>Bacteria</taxon>
        <taxon>Pseudomonadati</taxon>
        <taxon>Pseudomonadota</taxon>
        <taxon>Alphaproteobacteria</taxon>
        <taxon>Rhodospirillales</taxon>
        <taxon>Rhodospirillaceae</taxon>
        <taxon>Rhodospirillum</taxon>
    </lineage>
</organism>
<name>Q2RPD8_RHORT</name>
<evidence type="ECO:0000256" key="1">
    <source>
        <dbReference type="SAM" id="MobiDB-lite"/>
    </source>
</evidence>
<proteinExistence type="predicted"/>
<dbReference type="Gene3D" id="1.10.287.500">
    <property type="entry name" value="Helix hairpin bin"/>
    <property type="match status" value="1"/>
</dbReference>
<dbReference type="AlphaFoldDB" id="Q2RPD8"/>
<dbReference type="RefSeq" id="WP_011390960.1">
    <property type="nucleotide sequence ID" value="NC_007643.1"/>
</dbReference>
<feature type="region of interest" description="Disordered" evidence="1">
    <location>
        <begin position="1"/>
        <end position="27"/>
    </location>
</feature>
<dbReference type="EnsemblBacteria" id="ABC24007">
    <property type="protein sequence ID" value="ABC24007"/>
    <property type="gene ID" value="Rru_A3212"/>
</dbReference>
<gene>
    <name evidence="2" type="ordered locus">Rru_A3212</name>
</gene>
<sequence>MPHRDKTKLFTAERQMRRSGGGGKDEGGGLAEILETLQALRGEVRDLDRKVVGLQVAAGAAALPMLPPEETPTAAVARKKEERTEVRILKIELNSLAHSIETTKKEIALLRAQGDEGDRLTTVANELDAVVSATESATETILDTIEKIATTAAQIQAQEQDSFIRQLADEIQEMTVSVFEACNFQDLTGQRITKVVNTMKFVEERVDKMMAIWGRESFRDLEEDPPMIAAGDNRLLNGPQDVGKGISQDEIDRLFG</sequence>
<protein>
    <recommendedName>
        <fullName evidence="4">Chemotaxis protein CheZ</fullName>
    </recommendedName>
</protein>
<dbReference type="SUPFAM" id="SSF75708">
    <property type="entry name" value="Chemotaxis phosphatase CheZ"/>
    <property type="match status" value="1"/>
</dbReference>
<dbReference type="PhylomeDB" id="Q2RPD8"/>
<dbReference type="eggNOG" id="COG3143">
    <property type="taxonomic scope" value="Bacteria"/>
</dbReference>
<evidence type="ECO:0000313" key="3">
    <source>
        <dbReference type="Proteomes" id="UP000001929"/>
    </source>
</evidence>